<dbReference type="Gene3D" id="1.50.10.10">
    <property type="match status" value="1"/>
</dbReference>
<keyword evidence="6" id="KW-0479">Metal-binding</keyword>
<proteinExistence type="inferred from homology"/>
<dbReference type="RefSeq" id="XP_003669898.1">
    <property type="nucleotide sequence ID" value="XM_003669850.1"/>
</dbReference>
<dbReference type="InterPro" id="IPR036026">
    <property type="entry name" value="Seven-hairpin_glycosidases"/>
</dbReference>
<keyword evidence="7" id="KW-0326">Glycosidase</keyword>
<evidence type="ECO:0000313" key="8">
    <source>
        <dbReference type="EMBL" id="CCD24655.1"/>
    </source>
</evidence>
<feature type="active site" description="Proton donor" evidence="5">
    <location>
        <position position="383"/>
    </location>
</feature>
<dbReference type="STRING" id="1071378.G0WA44"/>
<dbReference type="GO" id="GO:0106055">
    <property type="term" value="C:mannosyl-oligosaccharide 1,2-alpha-mannosidase complex"/>
    <property type="evidence" value="ECO:0007669"/>
    <property type="project" value="EnsemblFungi"/>
</dbReference>
<dbReference type="Pfam" id="PF01532">
    <property type="entry name" value="Glyco_hydro_47"/>
    <property type="match status" value="1"/>
</dbReference>
<evidence type="ECO:0000256" key="4">
    <source>
        <dbReference type="ARBA" id="ARBA00023180"/>
    </source>
</evidence>
<dbReference type="GO" id="GO:0016020">
    <property type="term" value="C:membrane"/>
    <property type="evidence" value="ECO:0007669"/>
    <property type="project" value="InterPro"/>
</dbReference>
<dbReference type="GeneID" id="11495109"/>
<keyword evidence="9" id="KW-1185">Reference proteome</keyword>
<dbReference type="PANTHER" id="PTHR45679:SF5">
    <property type="entry name" value="ER DEGRADATION-ENHANCING ALPHA-MANNOSIDASE-LIKE PROTEIN 1"/>
    <property type="match status" value="1"/>
</dbReference>
<accession>G0WA44</accession>
<dbReference type="Proteomes" id="UP000000689">
    <property type="component" value="Chromosome 4"/>
</dbReference>
<feature type="active site" description="Proton donor" evidence="5">
    <location>
        <position position="144"/>
    </location>
</feature>
<dbReference type="GO" id="GO:1900103">
    <property type="term" value="P:positive regulation of endoplasmic reticulum unfolded protein response"/>
    <property type="evidence" value="ECO:0007669"/>
    <property type="project" value="EnsemblFungi"/>
</dbReference>
<dbReference type="GO" id="GO:0097466">
    <property type="term" value="P:ubiquitin-dependent glycoprotein ERAD pathway"/>
    <property type="evidence" value="ECO:0007669"/>
    <property type="project" value="EnsemblFungi"/>
</dbReference>
<dbReference type="GO" id="GO:0005509">
    <property type="term" value="F:calcium ion binding"/>
    <property type="evidence" value="ECO:0007669"/>
    <property type="project" value="InterPro"/>
</dbReference>
<evidence type="ECO:0000256" key="2">
    <source>
        <dbReference type="ARBA" id="ARBA00007658"/>
    </source>
</evidence>
<keyword evidence="3" id="KW-0256">Endoplasmic reticulum</keyword>
<dbReference type="OrthoDB" id="8118055at2759"/>
<evidence type="ECO:0000256" key="6">
    <source>
        <dbReference type="PIRSR" id="PIRSR601382-2"/>
    </source>
</evidence>
<reference evidence="8 9" key="1">
    <citation type="journal article" date="2011" name="Proc. Natl. Acad. Sci. U.S.A.">
        <title>Evolutionary erosion of yeast sex chromosomes by mating-type switching accidents.</title>
        <authorList>
            <person name="Gordon J.L."/>
            <person name="Armisen D."/>
            <person name="Proux-Wera E."/>
            <person name="Oheigeartaigh S.S."/>
            <person name="Byrne K.P."/>
            <person name="Wolfe K.H."/>
        </authorList>
    </citation>
    <scope>NUCLEOTIDE SEQUENCE [LARGE SCALE GENOMIC DNA]</scope>
    <source>
        <strain evidence="9">ATCC 10597 / BCRC 20456 / CBS 421 / NBRC 0211 / NRRL Y-12639</strain>
    </source>
</reference>
<name>G0WA44_NAUDC</name>
<dbReference type="GO" id="GO:0044322">
    <property type="term" value="C:endoplasmic reticulum quality control compartment"/>
    <property type="evidence" value="ECO:0007669"/>
    <property type="project" value="GOC"/>
</dbReference>
<feature type="binding site" evidence="6">
    <location>
        <position position="517"/>
    </location>
    <ligand>
        <name>Ca(2+)</name>
        <dbReference type="ChEBI" id="CHEBI:29108"/>
    </ligand>
</feature>
<comment type="similarity">
    <text evidence="2 7">Belongs to the glycosyl hydrolase 47 family.</text>
</comment>
<dbReference type="HOGENOM" id="CLU_003818_5_3_1"/>
<organism evidence="8 9">
    <name type="scientific">Naumovozyma dairenensis (strain ATCC 10597 / BCRC 20456 / CBS 421 / NBRC 0211 / NRRL Y-12639)</name>
    <name type="common">Saccharomyces dairenensis</name>
    <dbReference type="NCBI Taxonomy" id="1071378"/>
    <lineage>
        <taxon>Eukaryota</taxon>
        <taxon>Fungi</taxon>
        <taxon>Dikarya</taxon>
        <taxon>Ascomycota</taxon>
        <taxon>Saccharomycotina</taxon>
        <taxon>Saccharomycetes</taxon>
        <taxon>Saccharomycetales</taxon>
        <taxon>Saccharomycetaceae</taxon>
        <taxon>Naumovozyma</taxon>
    </lineage>
</organism>
<dbReference type="PRINTS" id="PR00747">
    <property type="entry name" value="GLYHDRLASE47"/>
</dbReference>
<protein>
    <recommendedName>
        <fullName evidence="7">alpha-1,2-Mannosidase</fullName>
        <ecNumber evidence="7">3.2.1.-</ecNumber>
    </recommendedName>
</protein>
<feature type="active site" evidence="5">
    <location>
        <position position="431"/>
    </location>
</feature>
<evidence type="ECO:0000313" key="9">
    <source>
        <dbReference type="Proteomes" id="UP000000689"/>
    </source>
</evidence>
<evidence type="ECO:0000256" key="7">
    <source>
        <dbReference type="RuleBase" id="RU361193"/>
    </source>
</evidence>
<dbReference type="EMBL" id="HE580270">
    <property type="protein sequence ID" value="CCD24655.1"/>
    <property type="molecule type" value="Genomic_DNA"/>
</dbReference>
<evidence type="ECO:0000256" key="5">
    <source>
        <dbReference type="PIRSR" id="PIRSR601382-1"/>
    </source>
</evidence>
<evidence type="ECO:0000256" key="1">
    <source>
        <dbReference type="ARBA" id="ARBA00004240"/>
    </source>
</evidence>
<dbReference type="PANTHER" id="PTHR45679">
    <property type="entry name" value="ER DEGRADATION-ENHANCING ALPHA-MANNOSIDASE-LIKE PROTEIN 2"/>
    <property type="match status" value="1"/>
</dbReference>
<dbReference type="OMA" id="EAHPMWL"/>
<dbReference type="InterPro" id="IPR044674">
    <property type="entry name" value="EDEM1/2/3"/>
</dbReference>
<dbReference type="InterPro" id="IPR001382">
    <property type="entry name" value="Glyco_hydro_47"/>
</dbReference>
<feature type="active site" evidence="5">
    <location>
        <position position="290"/>
    </location>
</feature>
<dbReference type="GO" id="GO:1904380">
    <property type="term" value="P:endoplasmic reticulum mannose trimming"/>
    <property type="evidence" value="ECO:0007669"/>
    <property type="project" value="EnsemblFungi"/>
</dbReference>
<gene>
    <name evidence="8" type="primary">NDAI0D03410</name>
    <name evidence="8" type="ordered locus">NDAI_0D03410</name>
</gene>
<dbReference type="GO" id="GO:0030246">
    <property type="term" value="F:carbohydrate binding"/>
    <property type="evidence" value="ECO:0007669"/>
    <property type="project" value="EnsemblFungi"/>
</dbReference>
<keyword evidence="6" id="KW-0106">Calcium</keyword>
<dbReference type="InterPro" id="IPR012341">
    <property type="entry name" value="6hp_glycosidase-like_sf"/>
</dbReference>
<dbReference type="eggNOG" id="KOG2429">
    <property type="taxonomic scope" value="Eukaryota"/>
</dbReference>
<dbReference type="GO" id="GO:0005975">
    <property type="term" value="P:carbohydrate metabolic process"/>
    <property type="evidence" value="ECO:0007669"/>
    <property type="project" value="InterPro"/>
</dbReference>
<keyword evidence="4" id="KW-0325">Glycoprotein</keyword>
<comment type="subcellular location">
    <subcellularLocation>
        <location evidence="1">Endoplasmic reticulum</location>
    </subcellularLocation>
</comment>
<sequence length="818" mass="94611">MHLQIYRHITAALLATLPIIATIVPLISCRPTSYDAFSFTRSELNTYKEEVRDLFQFGLSKYLEVGYPYDEVRPISCEPKTRNFNDLTDLPTNDVLGNFTATLIDSLTTVAVMGDKNQFYNLVELVRVTFPNKFEIDATVQVFETTIRILGSLISSHLYATDARKSCNLLDMGYDGILLDLAKDIGERLLPVYLTESGLPVSRINLKAGFERYSRLQMNENNLAGMATPMLEFGMLSLLTGDRKYMEVTRFTFDRLWKQFRARTGLLPVSLDPHDFTIYSFATGVGASADSFYEYALKGAILFDDEELMNIWEESYKSLNANSKLDWFYGNVNTMGVNQVLPWIDSLSAFFPGLQVLAGDVDDSMMKHLLFLKQWDYFGGIPERWEFEKPMVNIVNRDVRGGFRKETKEQGSGGGGGGVVLPLPWYPLRPEFIESTYYLYRATKDPFYLNIGYRILQDFKYRFKFSCGFAGIENLLTDQRQDRMETFVLSETLKYLYLLFDEDNEINHSRDNVIFSTEAHPMWVTPQMRHDYEKNGFFNDDKYCRNLQKCKKSFETIVNPFKSRNEIMRQTPRAAAGSIDIWPKLENKRICPVKFVWSDNKFGEQNDISLPYSDILTNYNRLFEIDYRYSDVLIKPPHLINYTSIELESGFYEIWAKKNNGDNNANMKNICKPKPTSESFEILFDIDGPYDFFKFENGDVHCNSLKTRRKWRVEKIHVGDYDVFGRIVNSTQFVNANRQDLTDKMCDQYLSRCPSTLYRLSVIDGYSIPEGGRVTIDRSQLMAANNDPELRNVYAQFGYNTDNQLLLHCIPFTNVYLI</sequence>
<dbReference type="EC" id="3.2.1.-" evidence="7"/>
<keyword evidence="7" id="KW-0378">Hydrolase</keyword>
<comment type="cofactor">
    <cofactor evidence="6">
        <name>Ca(2+)</name>
        <dbReference type="ChEBI" id="CHEBI:29108"/>
    </cofactor>
</comment>
<dbReference type="GO" id="GO:0004571">
    <property type="term" value="F:mannosyl-oligosaccharide 1,2-alpha-mannosidase activity"/>
    <property type="evidence" value="ECO:0007669"/>
    <property type="project" value="EnsemblFungi"/>
</dbReference>
<evidence type="ECO:0000256" key="3">
    <source>
        <dbReference type="ARBA" id="ARBA00022824"/>
    </source>
</evidence>
<dbReference type="KEGG" id="ndi:NDAI_0D03410"/>
<dbReference type="AlphaFoldDB" id="G0WA44"/>
<dbReference type="SUPFAM" id="SSF48225">
    <property type="entry name" value="Seven-hairpin glycosidases"/>
    <property type="match status" value="1"/>
</dbReference>